<dbReference type="KEGG" id="pco:PHACADRAFT_258745"/>
<feature type="region of interest" description="Disordered" evidence="1">
    <location>
        <begin position="436"/>
        <end position="470"/>
    </location>
</feature>
<sequence>MHSILYLPLVLAAVQFSTAKTFNTLSRRALTQSNLAQHAENIILVTNTLPGLFLDIDVSDNEVIVQVDLTSADLVIGGQLNGVNNSNLLTTAQAEVDYSFFNPPVDAIGNIPQTTVSIGGNSAQQAFILTSQNPFTDIENAFPQSQAVGVLGFGPTGASSVHSVLAKSHSPIDQVLLTNATNPFITILFLGSELANGSSSPAPAGFFSVGEVIDLQTLLPNFGGTSPPDLSVINSRSAISLGIENSFTVDQILLNGASLPVVSSIQGTTPGEAVAIIAGTCPYNLVPAEIAQAFYSGVSGATLDSQTGLWHVPCGTNLTVEVVLADSTVVMDGDSVVITLPGTSQCVGSFKVNSNPSPNWDISFGTTFLENAYILLGYSGQSGQTLTSPIMKVLPYADIGGADEYYAALTGNTAPQPTTTRFTTVTFTHTPTTTIWLGSPTPTPTSGSSAEKLAGALDAESSSSNAPSGSVGDQLKHCLPAIIALAVVVGLFLVGMIVYYLVSRRRKSGVKQSAYSNIHFAETTDHSRTLYGHDEDMSKYSDPYTDHQF</sequence>
<evidence type="ECO:0000313" key="5">
    <source>
        <dbReference type="EMBL" id="EKM54723.1"/>
    </source>
</evidence>
<dbReference type="InterPro" id="IPR033121">
    <property type="entry name" value="PEPTIDASE_A1"/>
</dbReference>
<keyword evidence="2" id="KW-0472">Membrane</keyword>
<dbReference type="EMBL" id="JH930473">
    <property type="protein sequence ID" value="EKM54723.1"/>
    <property type="molecule type" value="Genomic_DNA"/>
</dbReference>
<dbReference type="RefSeq" id="XP_007397405.1">
    <property type="nucleotide sequence ID" value="XM_007397343.1"/>
</dbReference>
<dbReference type="InParanoid" id="K5VT75"/>
<feature type="compositionally biased region" description="Low complexity" evidence="1">
    <location>
        <begin position="461"/>
        <end position="470"/>
    </location>
</feature>
<dbReference type="PROSITE" id="PS51767">
    <property type="entry name" value="PEPTIDASE_A1"/>
    <property type="match status" value="1"/>
</dbReference>
<reference evidence="5 6" key="1">
    <citation type="journal article" date="2012" name="BMC Genomics">
        <title>Comparative genomics of the white-rot fungi, Phanerochaete carnosa and P. chrysosporium, to elucidate the genetic basis of the distinct wood types they colonize.</title>
        <authorList>
            <person name="Suzuki H."/>
            <person name="MacDonald J."/>
            <person name="Syed K."/>
            <person name="Salamov A."/>
            <person name="Hori C."/>
            <person name="Aerts A."/>
            <person name="Henrissat B."/>
            <person name="Wiebenga A."/>
            <person name="vanKuyk P.A."/>
            <person name="Barry K."/>
            <person name="Lindquist E."/>
            <person name="LaButti K."/>
            <person name="Lapidus A."/>
            <person name="Lucas S."/>
            <person name="Coutinho P."/>
            <person name="Gong Y."/>
            <person name="Samejima M."/>
            <person name="Mahadevan R."/>
            <person name="Abou-Zaid M."/>
            <person name="de Vries R.P."/>
            <person name="Igarashi K."/>
            <person name="Yadav J.S."/>
            <person name="Grigoriev I.V."/>
            <person name="Master E.R."/>
        </authorList>
    </citation>
    <scope>NUCLEOTIDE SEQUENCE [LARGE SCALE GENOMIC DNA]</scope>
    <source>
        <strain evidence="5 6">HHB-10118-sp</strain>
    </source>
</reference>
<keyword evidence="3" id="KW-0732">Signal</keyword>
<name>K5VT75_PHACS</name>
<evidence type="ECO:0000256" key="2">
    <source>
        <dbReference type="SAM" id="Phobius"/>
    </source>
</evidence>
<feature type="compositionally biased region" description="Low complexity" evidence="1">
    <location>
        <begin position="436"/>
        <end position="449"/>
    </location>
</feature>
<evidence type="ECO:0000259" key="4">
    <source>
        <dbReference type="PROSITE" id="PS51767"/>
    </source>
</evidence>
<dbReference type="OrthoDB" id="2791547at2759"/>
<keyword evidence="2" id="KW-0812">Transmembrane</keyword>
<dbReference type="AlphaFoldDB" id="K5VT75"/>
<dbReference type="Gene3D" id="2.40.70.10">
    <property type="entry name" value="Acid Proteases"/>
    <property type="match status" value="1"/>
</dbReference>
<dbReference type="HOGENOM" id="CLU_496154_0_0_1"/>
<evidence type="ECO:0000256" key="3">
    <source>
        <dbReference type="SAM" id="SignalP"/>
    </source>
</evidence>
<feature type="signal peptide" evidence="3">
    <location>
        <begin position="1"/>
        <end position="19"/>
    </location>
</feature>
<dbReference type="SUPFAM" id="SSF50630">
    <property type="entry name" value="Acid proteases"/>
    <property type="match status" value="1"/>
</dbReference>
<evidence type="ECO:0000313" key="6">
    <source>
        <dbReference type="Proteomes" id="UP000008370"/>
    </source>
</evidence>
<dbReference type="InterPro" id="IPR021109">
    <property type="entry name" value="Peptidase_aspartic_dom_sf"/>
</dbReference>
<evidence type="ECO:0000256" key="1">
    <source>
        <dbReference type="SAM" id="MobiDB-lite"/>
    </source>
</evidence>
<keyword evidence="2" id="KW-1133">Transmembrane helix</keyword>
<accession>K5VT75</accession>
<keyword evidence="6" id="KW-1185">Reference proteome</keyword>
<feature type="transmembrane region" description="Helical" evidence="2">
    <location>
        <begin position="479"/>
        <end position="502"/>
    </location>
</feature>
<gene>
    <name evidence="5" type="ORF">PHACADRAFT_258745</name>
</gene>
<feature type="domain" description="Peptidase A1" evidence="4">
    <location>
        <begin position="52"/>
        <end position="387"/>
    </location>
</feature>
<organism evidence="5 6">
    <name type="scientific">Phanerochaete carnosa (strain HHB-10118-sp)</name>
    <name type="common">White-rot fungus</name>
    <name type="synonym">Peniophora carnosa</name>
    <dbReference type="NCBI Taxonomy" id="650164"/>
    <lineage>
        <taxon>Eukaryota</taxon>
        <taxon>Fungi</taxon>
        <taxon>Dikarya</taxon>
        <taxon>Basidiomycota</taxon>
        <taxon>Agaricomycotina</taxon>
        <taxon>Agaricomycetes</taxon>
        <taxon>Polyporales</taxon>
        <taxon>Phanerochaetaceae</taxon>
        <taxon>Phanerochaete</taxon>
    </lineage>
</organism>
<protein>
    <recommendedName>
        <fullName evidence="4">Peptidase A1 domain-containing protein</fullName>
    </recommendedName>
</protein>
<dbReference type="GeneID" id="18917198"/>
<feature type="chain" id="PRO_5003888646" description="Peptidase A1 domain-containing protein" evidence="3">
    <location>
        <begin position="20"/>
        <end position="549"/>
    </location>
</feature>
<dbReference type="Proteomes" id="UP000008370">
    <property type="component" value="Unassembled WGS sequence"/>
</dbReference>
<proteinExistence type="predicted"/>